<name>A0A8B8AIP9_CRAVI</name>
<keyword evidence="3 5" id="KW-0732">Signal</keyword>
<organism evidence="7 8">
    <name type="scientific">Crassostrea virginica</name>
    <name type="common">Eastern oyster</name>
    <dbReference type="NCBI Taxonomy" id="6565"/>
    <lineage>
        <taxon>Eukaryota</taxon>
        <taxon>Metazoa</taxon>
        <taxon>Spiralia</taxon>
        <taxon>Lophotrochozoa</taxon>
        <taxon>Mollusca</taxon>
        <taxon>Bivalvia</taxon>
        <taxon>Autobranchia</taxon>
        <taxon>Pteriomorphia</taxon>
        <taxon>Ostreida</taxon>
        <taxon>Ostreoidea</taxon>
        <taxon>Ostreidae</taxon>
        <taxon>Crassostrea</taxon>
    </lineage>
</organism>
<dbReference type="SUPFAM" id="SSF49842">
    <property type="entry name" value="TNF-like"/>
    <property type="match status" value="1"/>
</dbReference>
<evidence type="ECO:0000256" key="5">
    <source>
        <dbReference type="SAM" id="SignalP"/>
    </source>
</evidence>
<dbReference type="GO" id="GO:0005576">
    <property type="term" value="C:extracellular region"/>
    <property type="evidence" value="ECO:0007669"/>
    <property type="project" value="UniProtKB-SubCell"/>
</dbReference>
<evidence type="ECO:0000256" key="1">
    <source>
        <dbReference type="ARBA" id="ARBA00004613"/>
    </source>
</evidence>
<protein>
    <submittedName>
        <fullName evidence="8">Uncharacterized protein LOC111101622</fullName>
    </submittedName>
</protein>
<accession>A0A8B8AIP9</accession>
<dbReference type="Proteomes" id="UP000694844">
    <property type="component" value="Chromosome 6"/>
</dbReference>
<sequence length="313" mass="34761">MWSRFVLGFLLAITTLIPESDGETVKTPLKSKADIFRLLLNQETLIRSALEKKVFGLVNDVQELKEIMVNNKKEIVYLKNENQELKAKTIKQLRDAKIKMTTLKKENQDLQAETNKQLKIAEEESVALRNEIQALKAKFQSQANVTKLLAADVEESKKTHRNLSSAVLSLESFQKNISLLRSFVKDTPVAFTAGITSDSTSWQGDILVFPHVITNKGQGYSSGSGKFTAPRDGTYVFTVTAVSFSSNSLSLDIVHNSVSKVRTASSSSALYQTGTNLVVLELDRGDAVWVKYYSGQGYYSRSVPITTFSGFLL</sequence>
<dbReference type="InterPro" id="IPR008983">
    <property type="entry name" value="Tumour_necrosis_fac-like_dom"/>
</dbReference>
<keyword evidence="4" id="KW-0175">Coiled coil</keyword>
<dbReference type="InterPro" id="IPR050822">
    <property type="entry name" value="Cerebellin_Synaptic_Org"/>
</dbReference>
<reference evidence="8" key="1">
    <citation type="submission" date="2025-08" db="UniProtKB">
        <authorList>
            <consortium name="RefSeq"/>
        </authorList>
    </citation>
    <scope>IDENTIFICATION</scope>
    <source>
        <tissue evidence="8">Whole sample</tissue>
    </source>
</reference>
<evidence type="ECO:0000256" key="4">
    <source>
        <dbReference type="SAM" id="Coils"/>
    </source>
</evidence>
<comment type="subcellular location">
    <subcellularLocation>
        <location evidence="1">Secreted</location>
    </subcellularLocation>
</comment>
<dbReference type="Gene3D" id="2.60.120.40">
    <property type="match status" value="1"/>
</dbReference>
<gene>
    <name evidence="8" type="primary">LOC111101622</name>
</gene>
<dbReference type="SMART" id="SM00110">
    <property type="entry name" value="C1Q"/>
    <property type="match status" value="1"/>
</dbReference>
<dbReference type="OrthoDB" id="10071402at2759"/>
<dbReference type="PANTHER" id="PTHR22923">
    <property type="entry name" value="CEREBELLIN-RELATED"/>
    <property type="match status" value="1"/>
</dbReference>
<evidence type="ECO:0000259" key="6">
    <source>
        <dbReference type="PROSITE" id="PS50871"/>
    </source>
</evidence>
<dbReference type="GeneID" id="111101622"/>
<keyword evidence="7" id="KW-1185">Reference proteome</keyword>
<evidence type="ECO:0000256" key="2">
    <source>
        <dbReference type="ARBA" id="ARBA00022525"/>
    </source>
</evidence>
<feature type="chain" id="PRO_5034215140" evidence="5">
    <location>
        <begin position="23"/>
        <end position="313"/>
    </location>
</feature>
<dbReference type="AlphaFoldDB" id="A0A8B8AIP9"/>
<dbReference type="KEGG" id="cvn:111101622"/>
<feature type="domain" description="C1q" evidence="6">
    <location>
        <begin position="184"/>
        <end position="313"/>
    </location>
</feature>
<evidence type="ECO:0000313" key="8">
    <source>
        <dbReference type="RefSeq" id="XP_022289894.1"/>
    </source>
</evidence>
<feature type="coiled-coil region" evidence="4">
    <location>
        <begin position="61"/>
        <end position="138"/>
    </location>
</feature>
<dbReference type="InterPro" id="IPR001073">
    <property type="entry name" value="C1q_dom"/>
</dbReference>
<proteinExistence type="predicted"/>
<feature type="signal peptide" evidence="5">
    <location>
        <begin position="1"/>
        <end position="22"/>
    </location>
</feature>
<keyword evidence="2" id="KW-0964">Secreted</keyword>
<evidence type="ECO:0000256" key="3">
    <source>
        <dbReference type="ARBA" id="ARBA00022729"/>
    </source>
</evidence>
<dbReference type="PRINTS" id="PR00007">
    <property type="entry name" value="COMPLEMNTC1Q"/>
</dbReference>
<dbReference type="Pfam" id="PF00386">
    <property type="entry name" value="C1q"/>
    <property type="match status" value="1"/>
</dbReference>
<dbReference type="RefSeq" id="XP_022289894.1">
    <property type="nucleotide sequence ID" value="XM_022434186.1"/>
</dbReference>
<evidence type="ECO:0000313" key="7">
    <source>
        <dbReference type="Proteomes" id="UP000694844"/>
    </source>
</evidence>
<dbReference type="PROSITE" id="PS50871">
    <property type="entry name" value="C1Q"/>
    <property type="match status" value="1"/>
</dbReference>
<dbReference type="PANTHER" id="PTHR22923:SF116">
    <property type="entry name" value="C1Q DOMAIN-CONTAINING PROTEIN"/>
    <property type="match status" value="1"/>
</dbReference>